<dbReference type="SUPFAM" id="SSF51735">
    <property type="entry name" value="NAD(P)-binding Rossmann-fold domains"/>
    <property type="match status" value="1"/>
</dbReference>
<keyword evidence="1" id="KW-0560">Oxidoreductase</keyword>
<dbReference type="STRING" id="27342.A0A0H2RR08"/>
<dbReference type="InterPro" id="IPR002347">
    <property type="entry name" value="SDR_fam"/>
</dbReference>
<dbReference type="Proteomes" id="UP000053477">
    <property type="component" value="Unassembled WGS sequence"/>
</dbReference>
<dbReference type="GO" id="GO:0016491">
    <property type="term" value="F:oxidoreductase activity"/>
    <property type="evidence" value="ECO:0007669"/>
    <property type="project" value="UniProtKB-KW"/>
</dbReference>
<keyword evidence="3" id="KW-1185">Reference proteome</keyword>
<dbReference type="InterPro" id="IPR036291">
    <property type="entry name" value="NAD(P)-bd_dom_sf"/>
</dbReference>
<reference evidence="2 3" key="1">
    <citation type="submission" date="2015-04" db="EMBL/GenBank/DDBJ databases">
        <title>Complete genome sequence of Schizopora paradoxa KUC8140, a cosmopolitan wood degrader in East Asia.</title>
        <authorList>
            <consortium name="DOE Joint Genome Institute"/>
            <person name="Min B."/>
            <person name="Park H."/>
            <person name="Jang Y."/>
            <person name="Kim J.-J."/>
            <person name="Kim K.H."/>
            <person name="Pangilinan J."/>
            <person name="Lipzen A."/>
            <person name="Riley R."/>
            <person name="Grigoriev I.V."/>
            <person name="Spatafora J.W."/>
            <person name="Choi I.-G."/>
        </authorList>
    </citation>
    <scope>NUCLEOTIDE SEQUENCE [LARGE SCALE GENOMIC DNA]</scope>
    <source>
        <strain evidence="2 3">KUC8140</strain>
    </source>
</reference>
<dbReference type="InParanoid" id="A0A0H2RR08"/>
<dbReference type="Gene3D" id="3.40.50.720">
    <property type="entry name" value="NAD(P)-binding Rossmann-like Domain"/>
    <property type="match status" value="1"/>
</dbReference>
<dbReference type="PRINTS" id="PR00081">
    <property type="entry name" value="GDHRDH"/>
</dbReference>
<gene>
    <name evidence="2" type="ORF">SCHPADRAFT_939894</name>
</gene>
<dbReference type="Pfam" id="PF00106">
    <property type="entry name" value="adh_short"/>
    <property type="match status" value="1"/>
</dbReference>
<proteinExistence type="predicted"/>
<dbReference type="PANTHER" id="PTHR43157">
    <property type="entry name" value="PHOSPHATIDYLINOSITOL-GLYCAN BIOSYNTHESIS CLASS F PROTEIN-RELATED"/>
    <property type="match status" value="1"/>
</dbReference>
<organism evidence="2 3">
    <name type="scientific">Schizopora paradoxa</name>
    <dbReference type="NCBI Taxonomy" id="27342"/>
    <lineage>
        <taxon>Eukaryota</taxon>
        <taxon>Fungi</taxon>
        <taxon>Dikarya</taxon>
        <taxon>Basidiomycota</taxon>
        <taxon>Agaricomycotina</taxon>
        <taxon>Agaricomycetes</taxon>
        <taxon>Hymenochaetales</taxon>
        <taxon>Schizoporaceae</taxon>
        <taxon>Schizopora</taxon>
    </lineage>
</organism>
<dbReference type="PANTHER" id="PTHR43157:SF31">
    <property type="entry name" value="PHOSPHATIDYLINOSITOL-GLYCAN BIOSYNTHESIS CLASS F PROTEIN"/>
    <property type="match status" value="1"/>
</dbReference>
<dbReference type="OrthoDB" id="191139at2759"/>
<protein>
    <submittedName>
        <fullName evidence="2">Short-chain dehydrogenase/reductase SDR</fullName>
    </submittedName>
</protein>
<dbReference type="AlphaFoldDB" id="A0A0H2RR08"/>
<dbReference type="EMBL" id="KQ085950">
    <property type="protein sequence ID" value="KLO14012.1"/>
    <property type="molecule type" value="Genomic_DNA"/>
</dbReference>
<name>A0A0H2RR08_9AGAM</name>
<sequence>MSKIIVFTGATNGLGQAAAKVLASQGHSLAIIARDKQRGEDTIASFTSSAPGQQHRLFLGDLSSVVDVKRLAGEIKAAYPDGIDVLVNNAGNMFKKRTEVEGIEMTIALNHMSYMILTLELKDLLIKKKGRVVNTASWMHRSKGAIWDPEDLQITKKKYYDDGLAGLGAYERSKLYNIMFTRECARRWRDTGVTVNCFDPGQVNTNFGKGQMGFLEPILNFYKKIFMLTPEQGGETLVWLATSDEVAGKSGLYYYLKKEDKITDTAANDEYAKIIWSESCKWGNMPEYL</sequence>
<evidence type="ECO:0000313" key="2">
    <source>
        <dbReference type="EMBL" id="KLO14012.1"/>
    </source>
</evidence>
<evidence type="ECO:0000256" key="1">
    <source>
        <dbReference type="ARBA" id="ARBA00023002"/>
    </source>
</evidence>
<accession>A0A0H2RR08</accession>
<evidence type="ECO:0000313" key="3">
    <source>
        <dbReference type="Proteomes" id="UP000053477"/>
    </source>
</evidence>